<evidence type="ECO:0000313" key="3">
    <source>
        <dbReference type="EMBL" id="PKZ30074.1"/>
    </source>
</evidence>
<reference evidence="3 4" key="1">
    <citation type="submission" date="2017-12" db="EMBL/GenBank/DDBJ databases">
        <title>Phylogenetic diversity of female urinary microbiome.</title>
        <authorList>
            <person name="Thomas-White K."/>
            <person name="Wolfe A.J."/>
        </authorList>
    </citation>
    <scope>NUCLEOTIDE SEQUENCE [LARGE SCALE GENOMIC DNA]</scope>
    <source>
        <strain evidence="3 4">UMB0112</strain>
    </source>
</reference>
<dbReference type="Proteomes" id="UP000234639">
    <property type="component" value="Unassembled WGS sequence"/>
</dbReference>
<feature type="transmembrane region" description="Helical" evidence="1">
    <location>
        <begin position="7"/>
        <end position="26"/>
    </location>
</feature>
<organism evidence="3 4">
    <name type="scientific">Campylobacter ureolyticus</name>
    <dbReference type="NCBI Taxonomy" id="827"/>
    <lineage>
        <taxon>Bacteria</taxon>
        <taxon>Pseudomonadati</taxon>
        <taxon>Campylobacterota</taxon>
        <taxon>Epsilonproteobacteria</taxon>
        <taxon>Campylobacterales</taxon>
        <taxon>Campylobacteraceae</taxon>
        <taxon>Campylobacter</taxon>
    </lineage>
</organism>
<dbReference type="EMBL" id="JAPXGP010000002">
    <property type="protein sequence ID" value="MCZ6161307.1"/>
    <property type="molecule type" value="Genomic_DNA"/>
</dbReference>
<evidence type="ECO:0000313" key="2">
    <source>
        <dbReference type="EMBL" id="MCZ6161307.1"/>
    </source>
</evidence>
<dbReference type="RefSeq" id="WP_101636553.1">
    <property type="nucleotide sequence ID" value="NZ_BQNW01000001.1"/>
</dbReference>
<proteinExistence type="predicted"/>
<name>A0A2I1NCG4_9BACT</name>
<dbReference type="AlphaFoldDB" id="A0A2I1NCG4"/>
<comment type="caution">
    <text evidence="3">The sequence shown here is derived from an EMBL/GenBank/DDBJ whole genome shotgun (WGS) entry which is preliminary data.</text>
</comment>
<dbReference type="EMBL" id="PKHU01000001">
    <property type="protein sequence ID" value="PKZ30074.1"/>
    <property type="molecule type" value="Genomic_DNA"/>
</dbReference>
<evidence type="ECO:0000313" key="4">
    <source>
        <dbReference type="Proteomes" id="UP000234639"/>
    </source>
</evidence>
<feature type="transmembrane region" description="Helical" evidence="1">
    <location>
        <begin position="32"/>
        <end position="49"/>
    </location>
</feature>
<keyword evidence="1" id="KW-0472">Membrane</keyword>
<feature type="transmembrane region" description="Helical" evidence="1">
    <location>
        <begin position="83"/>
        <end position="105"/>
    </location>
</feature>
<accession>A0A2I1NCG4</accession>
<protein>
    <submittedName>
        <fullName evidence="3">Uncharacterized protein</fullName>
    </submittedName>
</protein>
<gene>
    <name evidence="3" type="ORF">CYJ41_01135</name>
    <name evidence="2" type="ORF">O6B92_02920</name>
</gene>
<feature type="transmembrane region" description="Helical" evidence="1">
    <location>
        <begin position="111"/>
        <end position="135"/>
    </location>
</feature>
<sequence length="137" mass="15786">MTKEFINLLKIYLILDFILAILSFVFGLKWLISSQISFIITMFIANFSFKSYKNMIDKELRSGKFDYLEENDEDIKISKKSSALTFLSPFKIVGYFALGLSFYILVKTELLNVYGFMAGVFPYPIGAMIYGILYANK</sequence>
<reference evidence="2" key="2">
    <citation type="submission" date="2022-12" db="EMBL/GenBank/DDBJ databases">
        <title>Species Delineation and Comparative Genomics within the Campylobacter ureolyticus Complex.</title>
        <authorList>
            <person name="Maki J."/>
            <person name="Howard M."/>
            <person name="Connelly S."/>
            <person name="Hardy D.J."/>
            <person name="Cameron A."/>
        </authorList>
    </citation>
    <scope>NUCLEOTIDE SEQUENCE</scope>
    <source>
        <strain evidence="2">URMC_786</strain>
    </source>
</reference>
<keyword evidence="1" id="KW-1133">Transmembrane helix</keyword>
<keyword evidence="1" id="KW-0812">Transmembrane</keyword>
<dbReference type="Proteomes" id="UP001075461">
    <property type="component" value="Unassembled WGS sequence"/>
</dbReference>
<evidence type="ECO:0000256" key="1">
    <source>
        <dbReference type="SAM" id="Phobius"/>
    </source>
</evidence>